<gene>
    <name evidence="1" type="ORF">DMB65_20045</name>
</gene>
<accession>A0A2V4BLT2</accession>
<sequence length="59" mass="7232">MKNKRIFRHFPHFYQKEGLLSDFDIVDFKEMGDCFYICLHVKNILQKDSNLNEFESRVF</sequence>
<comment type="caution">
    <text evidence="1">The sequence shown here is derived from an EMBL/GenBank/DDBJ whole genome shotgun (WGS) entry which is preliminary data.</text>
</comment>
<dbReference type="EMBL" id="QJHK01000027">
    <property type="protein sequence ID" value="PXY38953.1"/>
    <property type="molecule type" value="Genomic_DNA"/>
</dbReference>
<evidence type="ECO:0000313" key="2">
    <source>
        <dbReference type="Proteomes" id="UP000247903"/>
    </source>
</evidence>
<reference evidence="1 2" key="1">
    <citation type="submission" date="2018-05" db="EMBL/GenBank/DDBJ databases">
        <title>Flavobacterium sp. strain IMCC34759, incomplete genome.</title>
        <authorList>
            <person name="Joung Y."/>
            <person name="Cho J."/>
        </authorList>
    </citation>
    <scope>NUCLEOTIDE SEQUENCE [LARGE SCALE GENOMIC DNA]</scope>
    <source>
        <strain evidence="1 2">IMCC34759</strain>
    </source>
</reference>
<keyword evidence="2" id="KW-1185">Reference proteome</keyword>
<organism evidence="1 2">
    <name type="scientific">Flavobacterium cheongpyeongense</name>
    <dbReference type="NCBI Taxonomy" id="2212651"/>
    <lineage>
        <taxon>Bacteria</taxon>
        <taxon>Pseudomonadati</taxon>
        <taxon>Bacteroidota</taxon>
        <taxon>Flavobacteriia</taxon>
        <taxon>Flavobacteriales</taxon>
        <taxon>Flavobacteriaceae</taxon>
        <taxon>Flavobacterium</taxon>
    </lineage>
</organism>
<name>A0A2V4BLT2_9FLAO</name>
<proteinExistence type="predicted"/>
<dbReference type="Proteomes" id="UP000247903">
    <property type="component" value="Unassembled WGS sequence"/>
</dbReference>
<dbReference type="AlphaFoldDB" id="A0A2V4BLT2"/>
<protein>
    <submittedName>
        <fullName evidence="1">Uncharacterized protein</fullName>
    </submittedName>
</protein>
<evidence type="ECO:0000313" key="1">
    <source>
        <dbReference type="EMBL" id="PXY38953.1"/>
    </source>
</evidence>